<evidence type="ECO:0000256" key="6">
    <source>
        <dbReference type="ARBA" id="ARBA00022833"/>
    </source>
</evidence>
<evidence type="ECO:0000256" key="1">
    <source>
        <dbReference type="ARBA" id="ARBA00001947"/>
    </source>
</evidence>
<accession>A0ABX3AUA8</accession>
<keyword evidence="4" id="KW-0479">Metal-binding</keyword>
<evidence type="ECO:0000256" key="5">
    <source>
        <dbReference type="ARBA" id="ARBA00022801"/>
    </source>
</evidence>
<dbReference type="InterPro" id="IPR016047">
    <property type="entry name" value="M23ase_b-sheet_dom"/>
</dbReference>
<evidence type="ECO:0000256" key="2">
    <source>
        <dbReference type="ARBA" id="ARBA00004196"/>
    </source>
</evidence>
<evidence type="ECO:0000313" key="11">
    <source>
        <dbReference type="Proteomes" id="UP000095059"/>
    </source>
</evidence>
<dbReference type="SUPFAM" id="SSF51261">
    <property type="entry name" value="Duplicated hybrid motif"/>
    <property type="match status" value="1"/>
</dbReference>
<reference evidence="10 11" key="1">
    <citation type="journal article" date="2012" name="Science">
        <title>Ecological populations of bacteria act as socially cohesive units of antibiotic production and resistance.</title>
        <authorList>
            <person name="Cordero O.X."/>
            <person name="Wildschutte H."/>
            <person name="Kirkup B."/>
            <person name="Proehl S."/>
            <person name="Ngo L."/>
            <person name="Hussain F."/>
            <person name="Le Roux F."/>
            <person name="Mincer T."/>
            <person name="Polz M.F."/>
        </authorList>
    </citation>
    <scope>NUCLEOTIDE SEQUENCE [LARGE SCALE GENOMIC DNA]</scope>
    <source>
        <strain evidence="10 11">5S-186</strain>
    </source>
</reference>
<dbReference type="InterPro" id="IPR050570">
    <property type="entry name" value="Cell_wall_metabolism_enzyme"/>
</dbReference>
<evidence type="ECO:0000259" key="8">
    <source>
        <dbReference type="Pfam" id="PF01551"/>
    </source>
</evidence>
<dbReference type="RefSeq" id="WP_017020849.1">
    <property type="nucleotide sequence ID" value="NZ_AJYJ02000091.1"/>
</dbReference>
<dbReference type="PANTHER" id="PTHR21666:SF292">
    <property type="entry name" value="MUREIN DD-ENDOPEPTIDASE MEPM"/>
    <property type="match status" value="1"/>
</dbReference>
<dbReference type="Gene3D" id="2.70.70.10">
    <property type="entry name" value="Glucose Permease (Domain IIA)"/>
    <property type="match status" value="1"/>
</dbReference>
<dbReference type="EMBL" id="AJYJ02000091">
    <property type="protein sequence ID" value="OEF12795.1"/>
    <property type="molecule type" value="Genomic_DNA"/>
</dbReference>
<evidence type="ECO:0000256" key="3">
    <source>
        <dbReference type="ARBA" id="ARBA00022670"/>
    </source>
</evidence>
<name>A0ABX3AUA8_ALILO</name>
<evidence type="ECO:0000259" key="9">
    <source>
        <dbReference type="Pfam" id="PF19425"/>
    </source>
</evidence>
<evidence type="ECO:0000256" key="7">
    <source>
        <dbReference type="ARBA" id="ARBA00023049"/>
    </source>
</evidence>
<sequence length="275" mass="31296">MKSKYFTFFFINLFILTFSFSALYNSSTENKKIPPIPEMHPEPTIKKVTRIFSGEISTSFFSSALNSGLSVEQIFSLTESLKHSINFVRGIRNGDKFKIILNNEATKVDTLILRSPNYTLTANRLKNGDFYSQDGINLSSPDVVYPLSKHYPISSSFSLYRKHPILNKIQPHLGTDFRTPIGTPVFAANKGVIIISTYHPLAGNYIVIQHPNSIKTRYLHLNNRIVNKDDVVYKGQKIGFTGNTGRTTGPHLHFEYLKNDIPINFEHIIKKLHFI</sequence>
<feature type="domain" description="M23ase beta-sheet core" evidence="8">
    <location>
        <begin position="171"/>
        <end position="264"/>
    </location>
</feature>
<evidence type="ECO:0008006" key="12">
    <source>
        <dbReference type="Google" id="ProtNLM"/>
    </source>
</evidence>
<keyword evidence="11" id="KW-1185">Reference proteome</keyword>
<comment type="subcellular location">
    <subcellularLocation>
        <location evidence="2">Cell envelope</location>
    </subcellularLocation>
</comment>
<proteinExistence type="predicted"/>
<keyword evidence="6" id="KW-0862">Zinc</keyword>
<keyword evidence="3" id="KW-0645">Protease</keyword>
<dbReference type="Pfam" id="PF01551">
    <property type="entry name" value="Peptidase_M23"/>
    <property type="match status" value="1"/>
</dbReference>
<dbReference type="InterPro" id="IPR011055">
    <property type="entry name" value="Dup_hybrid_motif"/>
</dbReference>
<dbReference type="InterPro" id="IPR045834">
    <property type="entry name" value="Csd3_N2"/>
</dbReference>
<feature type="domain" description="Csd3-like second N-terminal" evidence="9">
    <location>
        <begin position="50"/>
        <end position="158"/>
    </location>
</feature>
<keyword evidence="5" id="KW-0378">Hydrolase</keyword>
<gene>
    <name evidence="10" type="ORF">A1Q5_08765</name>
</gene>
<dbReference type="Gene3D" id="3.10.450.350">
    <property type="match status" value="1"/>
</dbReference>
<evidence type="ECO:0000256" key="4">
    <source>
        <dbReference type="ARBA" id="ARBA00022723"/>
    </source>
</evidence>
<dbReference type="Pfam" id="PF19425">
    <property type="entry name" value="Csd3_N2"/>
    <property type="match status" value="1"/>
</dbReference>
<protein>
    <recommendedName>
        <fullName evidence="12">Peptidase M23</fullName>
    </recommendedName>
</protein>
<dbReference type="PANTHER" id="PTHR21666">
    <property type="entry name" value="PEPTIDASE-RELATED"/>
    <property type="match status" value="1"/>
</dbReference>
<evidence type="ECO:0000313" key="10">
    <source>
        <dbReference type="EMBL" id="OEF12795.1"/>
    </source>
</evidence>
<comment type="caution">
    <text evidence="10">The sequence shown here is derived from an EMBL/GenBank/DDBJ whole genome shotgun (WGS) entry which is preliminary data.</text>
</comment>
<dbReference type="CDD" id="cd12797">
    <property type="entry name" value="M23_peptidase"/>
    <property type="match status" value="1"/>
</dbReference>
<organism evidence="10 11">
    <name type="scientific">Aliivibrio logei 5S-186</name>
    <dbReference type="NCBI Taxonomy" id="626086"/>
    <lineage>
        <taxon>Bacteria</taxon>
        <taxon>Pseudomonadati</taxon>
        <taxon>Pseudomonadota</taxon>
        <taxon>Gammaproteobacteria</taxon>
        <taxon>Vibrionales</taxon>
        <taxon>Vibrionaceae</taxon>
        <taxon>Aliivibrio</taxon>
    </lineage>
</organism>
<keyword evidence="7" id="KW-0482">Metalloprotease</keyword>
<comment type="cofactor">
    <cofactor evidence="1">
        <name>Zn(2+)</name>
        <dbReference type="ChEBI" id="CHEBI:29105"/>
    </cofactor>
</comment>
<dbReference type="Proteomes" id="UP000095059">
    <property type="component" value="Unassembled WGS sequence"/>
</dbReference>